<gene>
    <name evidence="7" type="ORF">FIBSPDRAFT_919296</name>
</gene>
<evidence type="ECO:0000256" key="2">
    <source>
        <dbReference type="ARBA" id="ARBA00012255"/>
    </source>
</evidence>
<feature type="binding site" evidence="4">
    <location>
        <position position="263"/>
    </location>
    <ligand>
        <name>substrate</name>
    </ligand>
</feature>
<dbReference type="GO" id="GO:0005737">
    <property type="term" value="C:cytoplasm"/>
    <property type="evidence" value="ECO:0007669"/>
    <property type="project" value="TreeGrafter"/>
</dbReference>
<dbReference type="OrthoDB" id="1937899at2759"/>
<accession>A0A166L3S4</accession>
<dbReference type="GO" id="GO:0004649">
    <property type="term" value="F:poly(ADP-ribose) glycohydrolase activity"/>
    <property type="evidence" value="ECO:0007669"/>
    <property type="project" value="UniProtKB-EC"/>
</dbReference>
<reference evidence="7" key="1">
    <citation type="journal article" date="2016" name="Mol. Biol. Evol.">
        <title>Comparative Genomics of Early-Diverging Mushroom-Forming Fungi Provides Insights into the Origins of Lignocellulose Decay Capabilities.</title>
        <authorList>
            <person name="Nagy L.G."/>
            <person name="Riley R."/>
            <person name="Tritt A."/>
            <person name="Adam C."/>
            <person name="Daum C."/>
            <person name="Floudas D."/>
            <person name="Sun H."/>
            <person name="Yadav J.S."/>
            <person name="Pangilinan J."/>
            <person name="Larsson K.H."/>
            <person name="Matsuura K."/>
            <person name="Barry K."/>
            <person name="Labutti K."/>
            <person name="Kuo R."/>
            <person name="Ohm R.A."/>
            <person name="Bhattacharya S.S."/>
            <person name="Shirouzu T."/>
            <person name="Yoshinaga Y."/>
            <person name="Martin F.M."/>
            <person name="Grigoriev I.V."/>
            <person name="Hibbett D.S."/>
        </authorList>
    </citation>
    <scope>NUCLEOTIDE SEQUENCE [LARGE SCALE GENOMIC DNA]</scope>
    <source>
        <strain evidence="7">CBS 109695</strain>
    </source>
</reference>
<evidence type="ECO:0000259" key="6">
    <source>
        <dbReference type="Pfam" id="PF20811"/>
    </source>
</evidence>
<evidence type="ECO:0000259" key="5">
    <source>
        <dbReference type="Pfam" id="PF05028"/>
    </source>
</evidence>
<comment type="similarity">
    <text evidence="1">Belongs to the poly(ADP-ribose) glycohydrolase family.</text>
</comment>
<dbReference type="AlphaFoldDB" id="A0A166L3S4"/>
<keyword evidence="3" id="KW-0378">Hydrolase</keyword>
<dbReference type="EC" id="3.2.1.143" evidence="2"/>
<dbReference type="GO" id="GO:0005975">
    <property type="term" value="P:carbohydrate metabolic process"/>
    <property type="evidence" value="ECO:0007669"/>
    <property type="project" value="InterPro"/>
</dbReference>
<dbReference type="STRING" id="436010.A0A166L3S4"/>
<dbReference type="GO" id="GO:1990966">
    <property type="term" value="P:ATP generation from poly-ADP-D-ribose"/>
    <property type="evidence" value="ECO:0007669"/>
    <property type="project" value="TreeGrafter"/>
</dbReference>
<evidence type="ECO:0000313" key="7">
    <source>
        <dbReference type="EMBL" id="KZP22543.1"/>
    </source>
</evidence>
<feature type="domain" description="PARG catalytic Macro" evidence="5">
    <location>
        <begin position="248"/>
        <end position="409"/>
    </location>
</feature>
<dbReference type="Pfam" id="PF05028">
    <property type="entry name" value="PARG_cat_C"/>
    <property type="match status" value="1"/>
</dbReference>
<evidence type="ECO:0000256" key="1">
    <source>
        <dbReference type="ARBA" id="ARBA00009545"/>
    </source>
</evidence>
<name>A0A166L3S4_9AGAM</name>
<sequence>MTTEHRDLVLPSSPDCLCEDRFSLTETDINCDPDNALVPAWSLVQAVLAHAPPPQSATELIAQLDTLSVAFRGFAIKNSAFLNQFIQSWARDAPQRFFAETWPGCVRIALEMPALFPEGYLRPLTRDAPAHYYSRRQIACLVVHQFMCTLARPSWMQADGSPDFSIWYADEQPHPMAVRAYLHALFTYFERISQAAPSSEQAVSYTLHHAPAAPLIPPGTRFTRFTLVEVAAASTSPLLLGLPSGACVISANKHVGFGRTASQEEMHVGGTPEACPAVLVTPPLGAADALVVRGAESTVEITGYGRAAALTAVLRPGEWAWAQRTMLFMDALELDAHDTRGGRFMPDLLPGNVARELAKACAAFGSGEYAEVVTGLWGCGAFGGNAEVKTVVQWCAASAARVPIKFVCESTNADFLAALRIFVERVETGKWTVDAVLHVLYTATPHDPAAQSMFQHVADILS</sequence>
<dbReference type="Pfam" id="PF20811">
    <property type="entry name" value="PARG_cat_N"/>
    <property type="match status" value="1"/>
</dbReference>
<dbReference type="InterPro" id="IPR046372">
    <property type="entry name" value="PARG_cat_C"/>
</dbReference>
<proteinExistence type="inferred from homology"/>
<dbReference type="InterPro" id="IPR048362">
    <property type="entry name" value="PARG_helical"/>
</dbReference>
<feature type="binding site" evidence="4">
    <location>
        <position position="252"/>
    </location>
    <ligand>
        <name>substrate</name>
    </ligand>
</feature>
<dbReference type="EMBL" id="KV417538">
    <property type="protein sequence ID" value="KZP22543.1"/>
    <property type="molecule type" value="Genomic_DNA"/>
</dbReference>
<evidence type="ECO:0000256" key="4">
    <source>
        <dbReference type="PIRSR" id="PIRSR607724-2"/>
    </source>
</evidence>
<organism evidence="7">
    <name type="scientific">Athelia psychrophila</name>
    <dbReference type="NCBI Taxonomy" id="1759441"/>
    <lineage>
        <taxon>Eukaryota</taxon>
        <taxon>Fungi</taxon>
        <taxon>Dikarya</taxon>
        <taxon>Basidiomycota</taxon>
        <taxon>Agaricomycotina</taxon>
        <taxon>Agaricomycetes</taxon>
        <taxon>Agaricomycetidae</taxon>
        <taxon>Atheliales</taxon>
        <taxon>Atheliaceae</taxon>
        <taxon>Athelia</taxon>
    </lineage>
</organism>
<feature type="domain" description="PARG helical" evidence="6">
    <location>
        <begin position="92"/>
        <end position="205"/>
    </location>
</feature>
<protein>
    <recommendedName>
        <fullName evidence="2">poly(ADP-ribose) glycohydrolase</fullName>
        <ecNumber evidence="2">3.2.1.143</ecNumber>
    </recommendedName>
</protein>
<evidence type="ECO:0000256" key="3">
    <source>
        <dbReference type="ARBA" id="ARBA00022801"/>
    </source>
</evidence>
<dbReference type="PANTHER" id="PTHR12837:SF0">
    <property type="entry name" value="POLY(ADP-RIBOSE) GLYCOHYDROLASE"/>
    <property type="match status" value="1"/>
</dbReference>
<dbReference type="GO" id="GO:0005634">
    <property type="term" value="C:nucleus"/>
    <property type="evidence" value="ECO:0007669"/>
    <property type="project" value="TreeGrafter"/>
</dbReference>
<dbReference type="InterPro" id="IPR007724">
    <property type="entry name" value="Poly_GlycHdrlase"/>
</dbReference>
<feature type="binding site" evidence="4">
    <location>
        <position position="304"/>
    </location>
    <ligand>
        <name>substrate</name>
    </ligand>
</feature>
<dbReference type="PANTHER" id="PTHR12837">
    <property type="entry name" value="POLY ADP-RIBOSE GLYCOHYDROLASE"/>
    <property type="match status" value="1"/>
</dbReference>
<dbReference type="GO" id="GO:0009225">
    <property type="term" value="P:nucleotide-sugar metabolic process"/>
    <property type="evidence" value="ECO:0007669"/>
    <property type="project" value="TreeGrafter"/>
</dbReference>
<dbReference type="GO" id="GO:0006282">
    <property type="term" value="P:regulation of DNA repair"/>
    <property type="evidence" value="ECO:0007669"/>
    <property type="project" value="InterPro"/>
</dbReference>